<proteinExistence type="predicted"/>
<gene>
    <name evidence="1" type="ORF">DL239_21515</name>
</gene>
<dbReference type="RefSeq" id="WP_167686110.1">
    <property type="nucleotide sequence ID" value="NZ_QHLQ01000071.1"/>
</dbReference>
<dbReference type="EMBL" id="QHLQ01000071">
    <property type="protein sequence ID" value="NIZ63535.1"/>
    <property type="molecule type" value="Genomic_DNA"/>
</dbReference>
<organism evidence="1 2">
    <name type="scientific">Parasedimentitalea denitrificans</name>
    <dbReference type="NCBI Taxonomy" id="2211118"/>
    <lineage>
        <taxon>Bacteria</taxon>
        <taxon>Pseudomonadati</taxon>
        <taxon>Pseudomonadota</taxon>
        <taxon>Alphaproteobacteria</taxon>
        <taxon>Rhodobacterales</taxon>
        <taxon>Paracoccaceae</taxon>
        <taxon>Parasedimentitalea</taxon>
    </lineage>
</organism>
<accession>A0ABX0WCV0</accession>
<sequence length="121" mass="13162">MASQIDITGFHKDEYVEIQFFGRDREGGALSAAAGQVIKLVLSKTAGGDPVAGMEWTSNTSHITLVDEAKSEWKIALSPDDLSAAIERKNYFFNIWSQLTDSTPILQAEGGFTLKPSIKPS</sequence>
<protein>
    <submittedName>
        <fullName evidence="1">Uncharacterized protein</fullName>
    </submittedName>
</protein>
<evidence type="ECO:0000313" key="1">
    <source>
        <dbReference type="EMBL" id="NIZ63535.1"/>
    </source>
</evidence>
<dbReference type="Proteomes" id="UP001429564">
    <property type="component" value="Unassembled WGS sequence"/>
</dbReference>
<evidence type="ECO:0000313" key="2">
    <source>
        <dbReference type="Proteomes" id="UP001429564"/>
    </source>
</evidence>
<keyword evidence="2" id="KW-1185">Reference proteome</keyword>
<comment type="caution">
    <text evidence="1">The sequence shown here is derived from an EMBL/GenBank/DDBJ whole genome shotgun (WGS) entry which is preliminary data.</text>
</comment>
<reference evidence="1 2" key="1">
    <citation type="submission" date="2018-05" db="EMBL/GenBank/DDBJ databases">
        <authorList>
            <person name="Zhang Y.-J."/>
        </authorList>
    </citation>
    <scope>NUCLEOTIDE SEQUENCE [LARGE SCALE GENOMIC DNA]</scope>
    <source>
        <strain evidence="1 2">CY04</strain>
    </source>
</reference>
<name>A0ABX0WCV0_9RHOB</name>